<name>A0A542ZTI8_RARFA</name>
<keyword evidence="5" id="KW-0804">Transcription</keyword>
<dbReference type="PANTHER" id="PTHR43133">
    <property type="entry name" value="RNA POLYMERASE ECF-TYPE SIGMA FACTO"/>
    <property type="match status" value="1"/>
</dbReference>
<evidence type="ECO:0000256" key="1">
    <source>
        <dbReference type="ARBA" id="ARBA00010641"/>
    </source>
</evidence>
<dbReference type="Gene3D" id="1.10.10.10">
    <property type="entry name" value="Winged helix-like DNA-binding domain superfamily/Winged helix DNA-binding domain"/>
    <property type="match status" value="1"/>
</dbReference>
<dbReference type="Proteomes" id="UP000315389">
    <property type="component" value="Unassembled WGS sequence"/>
</dbReference>
<dbReference type="AlphaFoldDB" id="A0A542ZTI8"/>
<sequence length="201" mass="21929">MDAASTDAPSLDGPSDMTAHPPGGDAVVTPLAGSHRDTQWFDELFANYATVVHRYFIRRAPIDDAEDLTAEVLATAWRRRDSIALGGELPWLYRTAGFVLANYRRRVRDLPSAELEYLKSLSPLLGNGSANDPEAEISERERALMAFAQLSARDQEVIRLVAWDGVDRTQLADSLGISVGGADAALSRARARLAAAWATYE</sequence>
<dbReference type="GO" id="GO:0003677">
    <property type="term" value="F:DNA binding"/>
    <property type="evidence" value="ECO:0007669"/>
    <property type="project" value="UniProtKB-KW"/>
</dbReference>
<keyword evidence="2" id="KW-0805">Transcription regulation</keyword>
<dbReference type="Pfam" id="PF08281">
    <property type="entry name" value="Sigma70_r4_2"/>
    <property type="match status" value="1"/>
</dbReference>
<dbReference type="Gene3D" id="1.10.1740.10">
    <property type="match status" value="1"/>
</dbReference>
<organism evidence="8 9">
    <name type="scientific">Rarobacter faecitabidus</name>
    <dbReference type="NCBI Taxonomy" id="13243"/>
    <lineage>
        <taxon>Bacteria</taxon>
        <taxon>Bacillati</taxon>
        <taxon>Actinomycetota</taxon>
        <taxon>Actinomycetes</taxon>
        <taxon>Micrococcales</taxon>
        <taxon>Rarobacteraceae</taxon>
        <taxon>Rarobacter</taxon>
    </lineage>
</organism>
<dbReference type="GO" id="GO:0006352">
    <property type="term" value="P:DNA-templated transcription initiation"/>
    <property type="evidence" value="ECO:0007669"/>
    <property type="project" value="InterPro"/>
</dbReference>
<protein>
    <submittedName>
        <fullName evidence="8">RNA polymerase sigma-70 factor (ECF subfamily)</fullName>
    </submittedName>
</protein>
<feature type="region of interest" description="Disordered" evidence="6">
    <location>
        <begin position="1"/>
        <end position="28"/>
    </location>
</feature>
<dbReference type="InterPro" id="IPR036388">
    <property type="entry name" value="WH-like_DNA-bd_sf"/>
</dbReference>
<dbReference type="SUPFAM" id="SSF88659">
    <property type="entry name" value="Sigma3 and sigma4 domains of RNA polymerase sigma factors"/>
    <property type="match status" value="1"/>
</dbReference>
<dbReference type="GO" id="GO:0016987">
    <property type="term" value="F:sigma factor activity"/>
    <property type="evidence" value="ECO:0007669"/>
    <property type="project" value="UniProtKB-KW"/>
</dbReference>
<proteinExistence type="inferred from homology"/>
<dbReference type="NCBIfam" id="TIGR02937">
    <property type="entry name" value="sigma70-ECF"/>
    <property type="match status" value="1"/>
</dbReference>
<dbReference type="RefSeq" id="WP_246045936.1">
    <property type="nucleotide sequence ID" value="NZ_BAAASV010000002.1"/>
</dbReference>
<feature type="domain" description="RNA polymerase sigma factor 70 region 4 type 2" evidence="7">
    <location>
        <begin position="141"/>
        <end position="193"/>
    </location>
</feature>
<comment type="caution">
    <text evidence="8">The sequence shown here is derived from an EMBL/GenBank/DDBJ whole genome shotgun (WGS) entry which is preliminary data.</text>
</comment>
<keyword evidence="9" id="KW-1185">Reference proteome</keyword>
<keyword evidence="4" id="KW-0238">DNA-binding</keyword>
<reference evidence="8 9" key="1">
    <citation type="submission" date="2019-06" db="EMBL/GenBank/DDBJ databases">
        <title>Sequencing the genomes of 1000 actinobacteria strains.</title>
        <authorList>
            <person name="Klenk H.-P."/>
        </authorList>
    </citation>
    <scope>NUCLEOTIDE SEQUENCE [LARGE SCALE GENOMIC DNA]</scope>
    <source>
        <strain evidence="8 9">DSM 4813</strain>
    </source>
</reference>
<dbReference type="EMBL" id="VFOS01000001">
    <property type="protein sequence ID" value="TQL63675.1"/>
    <property type="molecule type" value="Genomic_DNA"/>
</dbReference>
<dbReference type="InterPro" id="IPR039425">
    <property type="entry name" value="RNA_pol_sigma-70-like"/>
</dbReference>
<evidence type="ECO:0000256" key="5">
    <source>
        <dbReference type="ARBA" id="ARBA00023163"/>
    </source>
</evidence>
<evidence type="ECO:0000256" key="2">
    <source>
        <dbReference type="ARBA" id="ARBA00023015"/>
    </source>
</evidence>
<dbReference type="InterPro" id="IPR013325">
    <property type="entry name" value="RNA_pol_sigma_r2"/>
</dbReference>
<evidence type="ECO:0000313" key="9">
    <source>
        <dbReference type="Proteomes" id="UP000315389"/>
    </source>
</evidence>
<accession>A0A542ZTI8</accession>
<dbReference type="InterPro" id="IPR014284">
    <property type="entry name" value="RNA_pol_sigma-70_dom"/>
</dbReference>
<evidence type="ECO:0000256" key="4">
    <source>
        <dbReference type="ARBA" id="ARBA00023125"/>
    </source>
</evidence>
<dbReference type="InterPro" id="IPR013249">
    <property type="entry name" value="RNA_pol_sigma70_r4_t2"/>
</dbReference>
<gene>
    <name evidence="8" type="ORF">FB461_0143</name>
</gene>
<evidence type="ECO:0000256" key="6">
    <source>
        <dbReference type="SAM" id="MobiDB-lite"/>
    </source>
</evidence>
<dbReference type="PANTHER" id="PTHR43133:SF8">
    <property type="entry name" value="RNA POLYMERASE SIGMA FACTOR HI_1459-RELATED"/>
    <property type="match status" value="1"/>
</dbReference>
<evidence type="ECO:0000259" key="7">
    <source>
        <dbReference type="Pfam" id="PF08281"/>
    </source>
</evidence>
<dbReference type="InterPro" id="IPR013324">
    <property type="entry name" value="RNA_pol_sigma_r3/r4-like"/>
</dbReference>
<evidence type="ECO:0000313" key="8">
    <source>
        <dbReference type="EMBL" id="TQL63675.1"/>
    </source>
</evidence>
<dbReference type="SUPFAM" id="SSF88946">
    <property type="entry name" value="Sigma2 domain of RNA polymerase sigma factors"/>
    <property type="match status" value="1"/>
</dbReference>
<evidence type="ECO:0000256" key="3">
    <source>
        <dbReference type="ARBA" id="ARBA00023082"/>
    </source>
</evidence>
<comment type="similarity">
    <text evidence="1">Belongs to the sigma-70 factor family. ECF subfamily.</text>
</comment>
<keyword evidence="3" id="KW-0731">Sigma factor</keyword>